<dbReference type="PROSITE" id="PS01081">
    <property type="entry name" value="HTH_TETR_1"/>
    <property type="match status" value="1"/>
</dbReference>
<dbReference type="PANTHER" id="PTHR30055">
    <property type="entry name" value="HTH-TYPE TRANSCRIPTIONAL REGULATOR RUTR"/>
    <property type="match status" value="1"/>
</dbReference>
<dbReference type="InterPro" id="IPR036271">
    <property type="entry name" value="Tet_transcr_reg_TetR-rel_C_sf"/>
</dbReference>
<dbReference type="PRINTS" id="PR00455">
    <property type="entry name" value="HTHTETR"/>
</dbReference>
<evidence type="ECO:0000256" key="5">
    <source>
        <dbReference type="SAM" id="MobiDB-lite"/>
    </source>
</evidence>
<organism evidence="7 8">
    <name type="scientific">Sphingobium phenoxybenzoativorans</name>
    <dbReference type="NCBI Taxonomy" id="1592790"/>
    <lineage>
        <taxon>Bacteria</taxon>
        <taxon>Pseudomonadati</taxon>
        <taxon>Pseudomonadota</taxon>
        <taxon>Alphaproteobacteria</taxon>
        <taxon>Sphingomonadales</taxon>
        <taxon>Sphingomonadaceae</taxon>
        <taxon>Sphingobium</taxon>
    </lineage>
</organism>
<keyword evidence="1" id="KW-0805">Transcription regulation</keyword>
<evidence type="ECO:0000256" key="3">
    <source>
        <dbReference type="ARBA" id="ARBA00023163"/>
    </source>
</evidence>
<dbReference type="InterPro" id="IPR050109">
    <property type="entry name" value="HTH-type_TetR-like_transc_reg"/>
</dbReference>
<feature type="DNA-binding region" description="H-T-H motif" evidence="4">
    <location>
        <begin position="46"/>
        <end position="65"/>
    </location>
</feature>
<dbReference type="Proteomes" id="UP000681425">
    <property type="component" value="Chromosome"/>
</dbReference>
<dbReference type="InterPro" id="IPR001647">
    <property type="entry name" value="HTH_TetR"/>
</dbReference>
<proteinExistence type="predicted"/>
<dbReference type="RefSeq" id="WP_212609278.1">
    <property type="nucleotide sequence ID" value="NZ_CP073910.1"/>
</dbReference>
<dbReference type="GO" id="GO:0003700">
    <property type="term" value="F:DNA-binding transcription factor activity"/>
    <property type="evidence" value="ECO:0007669"/>
    <property type="project" value="TreeGrafter"/>
</dbReference>
<dbReference type="Pfam" id="PF00440">
    <property type="entry name" value="TetR_N"/>
    <property type="match status" value="1"/>
</dbReference>
<dbReference type="EMBL" id="CP073910">
    <property type="protein sequence ID" value="QUT05764.1"/>
    <property type="molecule type" value="Genomic_DNA"/>
</dbReference>
<dbReference type="GO" id="GO:0000976">
    <property type="term" value="F:transcription cis-regulatory region binding"/>
    <property type="evidence" value="ECO:0007669"/>
    <property type="project" value="TreeGrafter"/>
</dbReference>
<dbReference type="SUPFAM" id="SSF46689">
    <property type="entry name" value="Homeodomain-like"/>
    <property type="match status" value="1"/>
</dbReference>
<dbReference type="Gene3D" id="1.10.357.10">
    <property type="entry name" value="Tetracycline Repressor, domain 2"/>
    <property type="match status" value="1"/>
</dbReference>
<evidence type="ECO:0000313" key="7">
    <source>
        <dbReference type="EMBL" id="QUT05764.1"/>
    </source>
</evidence>
<gene>
    <name evidence="7" type="ORF">KFK14_22965</name>
</gene>
<protein>
    <submittedName>
        <fullName evidence="7">TetR/AcrR family transcriptional regulator</fullName>
    </submittedName>
</protein>
<keyword evidence="3" id="KW-0804">Transcription</keyword>
<evidence type="ECO:0000259" key="6">
    <source>
        <dbReference type="PROSITE" id="PS50977"/>
    </source>
</evidence>
<sequence>MSDEKSAPKNRRRGRPPVGGAAEIPRDHLLQAALRAFAESGYEGMSMRSLAEQLGISHGLLNLRFGTKQQLWEASIEYGLEKFRKRMIDLPREGTLEGRFKAAVVQVLEAIRAVPEMLRILNQEGTVQSARLDHIAETILADRYSRLEEVIAEGARAGTLQETPAQLITVMVAHGGGVLFGLKPLALKLGLLETGDDRELDSRALQIADIVWRAVQRPSTDPAGS</sequence>
<dbReference type="AlphaFoldDB" id="A0A975K7E8"/>
<dbReference type="KEGG" id="spph:KFK14_22965"/>
<accession>A0A975K7E8</accession>
<evidence type="ECO:0000256" key="4">
    <source>
        <dbReference type="PROSITE-ProRule" id="PRU00335"/>
    </source>
</evidence>
<feature type="domain" description="HTH tetR-type" evidence="6">
    <location>
        <begin position="23"/>
        <end position="83"/>
    </location>
</feature>
<feature type="region of interest" description="Disordered" evidence="5">
    <location>
        <begin position="1"/>
        <end position="22"/>
    </location>
</feature>
<evidence type="ECO:0000313" key="8">
    <source>
        <dbReference type="Proteomes" id="UP000681425"/>
    </source>
</evidence>
<name>A0A975K7E8_9SPHN</name>
<reference evidence="7" key="1">
    <citation type="submission" date="2021-04" db="EMBL/GenBank/DDBJ databases">
        <title>Isolation of p-tert-butylphenol degrading bacteria Sphingobium phenoxybenzoativorans Tas13 from active sludge.</title>
        <authorList>
            <person name="Li Y."/>
        </authorList>
    </citation>
    <scope>NUCLEOTIDE SEQUENCE</scope>
    <source>
        <strain evidence="7">Tas13</strain>
    </source>
</reference>
<keyword evidence="8" id="KW-1185">Reference proteome</keyword>
<evidence type="ECO:0000256" key="2">
    <source>
        <dbReference type="ARBA" id="ARBA00023125"/>
    </source>
</evidence>
<dbReference type="PROSITE" id="PS50977">
    <property type="entry name" value="HTH_TETR_2"/>
    <property type="match status" value="1"/>
</dbReference>
<dbReference type="InterPro" id="IPR023772">
    <property type="entry name" value="DNA-bd_HTH_TetR-type_CS"/>
</dbReference>
<dbReference type="PANTHER" id="PTHR30055:SF234">
    <property type="entry name" value="HTH-TYPE TRANSCRIPTIONAL REGULATOR BETI"/>
    <property type="match status" value="1"/>
</dbReference>
<dbReference type="InterPro" id="IPR009057">
    <property type="entry name" value="Homeodomain-like_sf"/>
</dbReference>
<dbReference type="SUPFAM" id="SSF48498">
    <property type="entry name" value="Tetracyclin repressor-like, C-terminal domain"/>
    <property type="match status" value="1"/>
</dbReference>
<evidence type="ECO:0000256" key="1">
    <source>
        <dbReference type="ARBA" id="ARBA00023015"/>
    </source>
</evidence>
<keyword evidence="2 4" id="KW-0238">DNA-binding</keyword>